<keyword evidence="2" id="KW-1185">Reference proteome</keyword>
<organism evidence="1 2">
    <name type="scientific">Jeotgalibacillus marinus</name>
    <dbReference type="NCBI Taxonomy" id="86667"/>
    <lineage>
        <taxon>Bacteria</taxon>
        <taxon>Bacillati</taxon>
        <taxon>Bacillota</taxon>
        <taxon>Bacilli</taxon>
        <taxon>Bacillales</taxon>
        <taxon>Caryophanaceae</taxon>
        <taxon>Jeotgalibacillus</taxon>
    </lineage>
</organism>
<proteinExistence type="predicted"/>
<evidence type="ECO:0000313" key="2">
    <source>
        <dbReference type="Proteomes" id="UP001556040"/>
    </source>
</evidence>
<accession>A0ABV3Q5J7</accession>
<reference evidence="1 2" key="1">
    <citation type="journal article" date="1979" name="Int. J. Syst. Evol. Microbiol.">
        <title>Bacillus globisporus subsp. marinus subsp. nov.</title>
        <authorList>
            <person name="Liu H."/>
        </authorList>
    </citation>
    <scope>NUCLEOTIDE SEQUENCE [LARGE SCALE GENOMIC DNA]</scope>
    <source>
        <strain evidence="1 2">DSM 1297</strain>
    </source>
</reference>
<sequence>MANKKLNLSKDGKEMLDGISADLNLERPLTIQVALGKGLSSPMTISVDTSSTPKWTIPEGIIKNNEYLLFKHLIIEQEQKNLNDQELNKQFIFLIERGLRILNKELRSKNSLQDSRIAILPKKA</sequence>
<dbReference type="RefSeq" id="WP_367780096.1">
    <property type="nucleotide sequence ID" value="NZ_JBFMIA010000012.1"/>
</dbReference>
<dbReference type="InterPro" id="IPR038472">
    <property type="entry name" value="DndE_sf"/>
</dbReference>
<dbReference type="Proteomes" id="UP001556040">
    <property type="component" value="Unassembled WGS sequence"/>
</dbReference>
<dbReference type="Gene3D" id="1.10.1220.160">
    <property type="entry name" value="DNA sulphur modification protein DndE"/>
    <property type="match status" value="1"/>
</dbReference>
<name>A0ABV3Q5J7_9BACL</name>
<gene>
    <name evidence="1" type="ORF">AB1471_12475</name>
</gene>
<evidence type="ECO:0000313" key="1">
    <source>
        <dbReference type="EMBL" id="MEW9502604.1"/>
    </source>
</evidence>
<comment type="caution">
    <text evidence="1">The sequence shown here is derived from an EMBL/GenBank/DDBJ whole genome shotgun (WGS) entry which is preliminary data.</text>
</comment>
<protein>
    <submittedName>
        <fullName evidence="1">DndE family protein</fullName>
    </submittedName>
</protein>
<dbReference type="EMBL" id="JBFMIA010000012">
    <property type="protein sequence ID" value="MEW9502604.1"/>
    <property type="molecule type" value="Genomic_DNA"/>
</dbReference>